<name>A0A8S0VM87_OLEEU</name>
<dbReference type="EMBL" id="CACTIH010009681">
    <property type="protein sequence ID" value="CAA3032767.1"/>
    <property type="molecule type" value="Genomic_DNA"/>
</dbReference>
<evidence type="ECO:0000256" key="4">
    <source>
        <dbReference type="ARBA" id="ARBA00022989"/>
    </source>
</evidence>
<evidence type="ECO:0000256" key="1">
    <source>
        <dbReference type="ARBA" id="ARBA00004167"/>
    </source>
</evidence>
<dbReference type="OrthoDB" id="785836at2759"/>
<evidence type="ECO:0000256" key="2">
    <source>
        <dbReference type="ARBA" id="ARBA00009444"/>
    </source>
</evidence>
<feature type="region of interest" description="Disordered" evidence="6">
    <location>
        <begin position="1"/>
        <end position="53"/>
    </location>
</feature>
<gene>
    <name evidence="8" type="ORF">OLEA9_A104337</name>
</gene>
<protein>
    <recommendedName>
        <fullName evidence="7">Cysteine-rich transmembrane domain-containing protein</fullName>
    </recommendedName>
</protein>
<dbReference type="PANTHER" id="PTHR31568">
    <property type="entry name" value="RCG49325, ISOFORM CRA_A"/>
    <property type="match status" value="1"/>
</dbReference>
<keyword evidence="3" id="KW-0812">Transmembrane</keyword>
<proteinExistence type="inferred from homology"/>
<dbReference type="GO" id="GO:0005886">
    <property type="term" value="C:plasma membrane"/>
    <property type="evidence" value="ECO:0007669"/>
    <property type="project" value="InterPro"/>
</dbReference>
<evidence type="ECO:0000259" key="7">
    <source>
        <dbReference type="Pfam" id="PF12734"/>
    </source>
</evidence>
<evidence type="ECO:0000256" key="6">
    <source>
        <dbReference type="SAM" id="MobiDB-lite"/>
    </source>
</evidence>
<dbReference type="Gramene" id="OE9A104337T3">
    <property type="protein sequence ID" value="OE9A104337C3"/>
    <property type="gene ID" value="OE9A104337"/>
</dbReference>
<evidence type="ECO:0000313" key="8">
    <source>
        <dbReference type="EMBL" id="CAA3032767.1"/>
    </source>
</evidence>
<dbReference type="AlphaFoldDB" id="A0A8S0VM87"/>
<feature type="compositionally biased region" description="Polar residues" evidence="6">
    <location>
        <begin position="1"/>
        <end position="11"/>
    </location>
</feature>
<evidence type="ECO:0000256" key="5">
    <source>
        <dbReference type="ARBA" id="ARBA00023136"/>
    </source>
</evidence>
<dbReference type="InterPro" id="IPR028144">
    <property type="entry name" value="CYSTM_dom"/>
</dbReference>
<feature type="compositionally biased region" description="Basic and acidic residues" evidence="6">
    <location>
        <begin position="33"/>
        <end position="50"/>
    </location>
</feature>
<sequence length="73" mass="7893">MSSYNQSQAGTTYPDEGKPETVMAPPPPAGYPVKDEHDQDLRPTTEESQSRGDGFWRGCCAALCCCCALDACF</sequence>
<dbReference type="Proteomes" id="UP000594638">
    <property type="component" value="Unassembled WGS sequence"/>
</dbReference>
<comment type="similarity">
    <text evidence="2">Belongs to the CYSTM1 family.</text>
</comment>
<dbReference type="InterPro" id="IPR044850">
    <property type="entry name" value="WIH1-like"/>
</dbReference>
<dbReference type="PANTHER" id="PTHR31568:SF122">
    <property type="entry name" value="PROTEIN CYSTEINE-RICH TRANSMEMBRANE MODULE 9"/>
    <property type="match status" value="1"/>
</dbReference>
<comment type="subcellular location">
    <subcellularLocation>
        <location evidence="1">Membrane</location>
        <topology evidence="1">Single-pass membrane protein</topology>
    </subcellularLocation>
</comment>
<dbReference type="Pfam" id="PF12734">
    <property type="entry name" value="CYSTM"/>
    <property type="match status" value="1"/>
</dbReference>
<organism evidence="8 9">
    <name type="scientific">Olea europaea subsp. europaea</name>
    <dbReference type="NCBI Taxonomy" id="158383"/>
    <lineage>
        <taxon>Eukaryota</taxon>
        <taxon>Viridiplantae</taxon>
        <taxon>Streptophyta</taxon>
        <taxon>Embryophyta</taxon>
        <taxon>Tracheophyta</taxon>
        <taxon>Spermatophyta</taxon>
        <taxon>Magnoliopsida</taxon>
        <taxon>eudicotyledons</taxon>
        <taxon>Gunneridae</taxon>
        <taxon>Pentapetalae</taxon>
        <taxon>asterids</taxon>
        <taxon>lamiids</taxon>
        <taxon>Lamiales</taxon>
        <taxon>Oleaceae</taxon>
        <taxon>Oleeae</taxon>
        <taxon>Olea</taxon>
    </lineage>
</organism>
<keyword evidence="4" id="KW-1133">Transmembrane helix</keyword>
<keyword evidence="5" id="KW-0472">Membrane</keyword>
<reference evidence="8 9" key="1">
    <citation type="submission" date="2019-12" db="EMBL/GenBank/DDBJ databases">
        <authorList>
            <person name="Alioto T."/>
            <person name="Alioto T."/>
            <person name="Gomez Garrido J."/>
        </authorList>
    </citation>
    <scope>NUCLEOTIDE SEQUENCE [LARGE SCALE GENOMIC DNA]</scope>
</reference>
<evidence type="ECO:0000256" key="3">
    <source>
        <dbReference type="ARBA" id="ARBA00022692"/>
    </source>
</evidence>
<comment type="caution">
    <text evidence="8">The sequence shown here is derived from an EMBL/GenBank/DDBJ whole genome shotgun (WGS) entry which is preliminary data.</text>
</comment>
<accession>A0A8S0VM87</accession>
<evidence type="ECO:0000313" key="9">
    <source>
        <dbReference type="Proteomes" id="UP000594638"/>
    </source>
</evidence>
<feature type="domain" description="Cysteine-rich transmembrane" evidence="7">
    <location>
        <begin position="30"/>
        <end position="73"/>
    </location>
</feature>
<keyword evidence="9" id="KW-1185">Reference proteome</keyword>